<dbReference type="InterPro" id="IPR053253">
    <property type="entry name" value="Sex_diff_modulator"/>
</dbReference>
<evidence type="ECO:0000313" key="2">
    <source>
        <dbReference type="EMBL" id="KAF8736050.1"/>
    </source>
</evidence>
<proteinExistence type="predicted"/>
<dbReference type="EMBL" id="JACEFO010001475">
    <property type="protein sequence ID" value="KAF8736050.1"/>
    <property type="molecule type" value="Genomic_DNA"/>
</dbReference>
<gene>
    <name evidence="2" type="ORF">HU200_014397</name>
</gene>
<dbReference type="OrthoDB" id="690292at2759"/>
<dbReference type="AlphaFoldDB" id="A0A835KKA7"/>
<evidence type="ECO:0000313" key="3">
    <source>
        <dbReference type="Proteomes" id="UP000636709"/>
    </source>
</evidence>
<evidence type="ECO:0000256" key="1">
    <source>
        <dbReference type="SAM" id="MobiDB-lite"/>
    </source>
</evidence>
<dbReference type="PANTHER" id="PTHR33087">
    <property type="entry name" value="OS07G0539200 PROTEIN"/>
    <property type="match status" value="1"/>
</dbReference>
<name>A0A835KKA7_9POAL</name>
<keyword evidence="3" id="KW-1185">Reference proteome</keyword>
<dbReference type="Proteomes" id="UP000636709">
    <property type="component" value="Unassembled WGS sequence"/>
</dbReference>
<organism evidence="2 3">
    <name type="scientific">Digitaria exilis</name>
    <dbReference type="NCBI Taxonomy" id="1010633"/>
    <lineage>
        <taxon>Eukaryota</taxon>
        <taxon>Viridiplantae</taxon>
        <taxon>Streptophyta</taxon>
        <taxon>Embryophyta</taxon>
        <taxon>Tracheophyta</taxon>
        <taxon>Spermatophyta</taxon>
        <taxon>Magnoliopsida</taxon>
        <taxon>Liliopsida</taxon>
        <taxon>Poales</taxon>
        <taxon>Poaceae</taxon>
        <taxon>PACMAD clade</taxon>
        <taxon>Panicoideae</taxon>
        <taxon>Panicodae</taxon>
        <taxon>Paniceae</taxon>
        <taxon>Anthephorinae</taxon>
        <taxon>Digitaria</taxon>
    </lineage>
</organism>
<accession>A0A835KKA7</accession>
<dbReference type="PANTHER" id="PTHR33087:SF51">
    <property type="entry name" value="CCHC-TYPE DOMAIN-CONTAINING PROTEIN"/>
    <property type="match status" value="1"/>
</dbReference>
<reference evidence="2" key="1">
    <citation type="submission" date="2020-07" db="EMBL/GenBank/DDBJ databases">
        <title>Genome sequence and genetic diversity analysis of an under-domesticated orphan crop, white fonio (Digitaria exilis).</title>
        <authorList>
            <person name="Bennetzen J.L."/>
            <person name="Chen S."/>
            <person name="Ma X."/>
            <person name="Wang X."/>
            <person name="Yssel A.E.J."/>
            <person name="Chaluvadi S.R."/>
            <person name="Johnson M."/>
            <person name="Gangashetty P."/>
            <person name="Hamidou F."/>
            <person name="Sanogo M.D."/>
            <person name="Zwaenepoel A."/>
            <person name="Wallace J."/>
            <person name="Van De Peer Y."/>
            <person name="Van Deynze A."/>
        </authorList>
    </citation>
    <scope>NUCLEOTIDE SEQUENCE</scope>
    <source>
        <tissue evidence="2">Leaves</tissue>
    </source>
</reference>
<protein>
    <submittedName>
        <fullName evidence="2">Uncharacterized protein</fullName>
    </submittedName>
</protein>
<sequence length="145" mass="15834">MIGADPSTGAGGPHLHLQRWTRQAFACGASLPVLVDVELRGIPTHAWEMSTAENLLNPYSWPQMLYPNTRDREDYFVFRLSAWCFRPQSFPRSRDLHVVEPLTGIISSPPGKPSLSYPVSFAVRPALTSEGPDNSPSSGGDDAPG</sequence>
<comment type="caution">
    <text evidence="2">The sequence shown here is derived from an EMBL/GenBank/DDBJ whole genome shotgun (WGS) entry which is preliminary data.</text>
</comment>
<feature type="region of interest" description="Disordered" evidence="1">
    <location>
        <begin position="126"/>
        <end position="145"/>
    </location>
</feature>